<evidence type="ECO:0000313" key="14">
    <source>
        <dbReference type="EMBL" id="KAG4412413.1"/>
    </source>
</evidence>
<feature type="compositionally biased region" description="Basic and acidic residues" evidence="11">
    <location>
        <begin position="1"/>
        <end position="16"/>
    </location>
</feature>
<dbReference type="GO" id="GO:0009881">
    <property type="term" value="F:photoreceptor activity"/>
    <property type="evidence" value="ECO:0007669"/>
    <property type="project" value="UniProtKB-KW"/>
</dbReference>
<dbReference type="GO" id="GO:0009584">
    <property type="term" value="P:detection of visible light"/>
    <property type="evidence" value="ECO:0007669"/>
    <property type="project" value="InterPro"/>
</dbReference>
<evidence type="ECO:0000256" key="9">
    <source>
        <dbReference type="ARBA" id="ARBA00023012"/>
    </source>
</evidence>
<sequence length="1022" mass="113686">MDSIQDPKKSPDDLRKAPNSSSTSHNYCSPKNIRTKPRFERVFPIRIDVTGRKHPISVNTISAREVDSSTIRVASAPSVPSRQESSFEAAPPLVSTILPFSEPPPGSSSTQRYLTNTFEYVHGPGDTSSLPYSITRKTYRCEDEPIHIPGAIQRYGALLALAETEGIFLVRVVSDNSQSVIGLDSEDLFELRCFTDVLTPNVKEEFAFRCRTLMANPPSRHPDVFQVSLTSLRGAPIPLFCAVHVNQGSKLIICEFELEEDIFNPADITVVSPQEPVQTLDSEVVSEESLLSTTIKSKPLHALRIARNASRPLGSMDMFHVLSECQEQLENCTELSDLLDKIVGLVYELTSFHRVMVYRFEEDAAGYVASEMVNTQASTDLWRGLHYPASDIPKQARQLYLSNKIRVLYNREQETSRLICRTFDDAKIPLNLEHSYLRAMSPVHLRYLANMGVHASMSISLVVNSSLWGLVSCHNYGVGMRISLPLRELCRGLGDIASSNIEKLLYRSKIQLRRPLSKAVPKTSPVSYITSSSADLLNMFKADFGFLVIRDEARTIGKLTAYNECIAILYYIRKRSFPTGFSTNAIEKDCPDVNYPKGLSVLSGMLVVPLTLSGSEFLVFLRKGQEKEIHWAGNPYHKASSSGIRYLEPRSSFKRWTESVMGTSREWTEDEVESAGVLTALYGKFIEVWRQKEAIVQQNRMTRVLIRNAGHEVRTPLNSIINYLEAALEEHFDERASHHLRMSLEASKSLVFVVNDLLRLTETGSGEVAAHEYDIELRSLVSEVIASFRDDLKKRNIHIRFQDDSSIPRIVRCDPSGLRQALSNLLANASHNSDNGSIIVTLARVETTENNDSVCISVKDEGQGLSEKQLDTVFQDFEKILEDEDPTSLTVGATRMEAPRFGIGLGLATAARFARVNHGQISMSSDGPDKGTTVSLSIPLRNSVQVEPSKRRRLASQLVTLPEEQPLQSEAGSTVQESLRFRGIEGSRIPSEAGSTVSSSTLKSPPSKEGIADRSNSMSSQS</sequence>
<dbReference type="InterPro" id="IPR029016">
    <property type="entry name" value="GAF-like_dom_sf"/>
</dbReference>
<keyword evidence="10" id="KW-0675">Receptor</keyword>
<dbReference type="GO" id="GO:0005524">
    <property type="term" value="F:ATP binding"/>
    <property type="evidence" value="ECO:0007669"/>
    <property type="project" value="UniProtKB-KW"/>
</dbReference>
<keyword evidence="2" id="KW-0597">Phosphoprotein</keyword>
<feature type="region of interest" description="Disordered" evidence="11">
    <location>
        <begin position="961"/>
        <end position="1022"/>
    </location>
</feature>
<feature type="domain" description="Histidine kinase" evidence="13">
    <location>
        <begin position="708"/>
        <end position="942"/>
    </location>
</feature>
<dbReference type="InterPro" id="IPR003594">
    <property type="entry name" value="HATPase_dom"/>
</dbReference>
<dbReference type="Gene3D" id="3.30.450.270">
    <property type="match status" value="1"/>
</dbReference>
<dbReference type="GO" id="GO:0000155">
    <property type="term" value="F:phosphorelay sensor kinase activity"/>
    <property type="evidence" value="ECO:0007669"/>
    <property type="project" value="InterPro"/>
</dbReference>
<feature type="compositionally biased region" description="Polar residues" evidence="11">
    <location>
        <begin position="966"/>
        <end position="977"/>
    </location>
</feature>
<keyword evidence="4" id="KW-0808">Transferase</keyword>
<keyword evidence="15" id="KW-1185">Reference proteome</keyword>
<evidence type="ECO:0000256" key="4">
    <source>
        <dbReference type="ARBA" id="ARBA00022679"/>
    </source>
</evidence>
<dbReference type="Gene3D" id="3.30.450.40">
    <property type="match status" value="1"/>
</dbReference>
<dbReference type="Gene3D" id="1.10.287.130">
    <property type="match status" value="1"/>
</dbReference>
<dbReference type="PROSITE" id="PS50046">
    <property type="entry name" value="PHYTOCHROME_2"/>
    <property type="match status" value="1"/>
</dbReference>
<evidence type="ECO:0000256" key="11">
    <source>
        <dbReference type="SAM" id="MobiDB-lite"/>
    </source>
</evidence>
<keyword evidence="6" id="KW-0418">Kinase</keyword>
<dbReference type="InterPro" id="IPR003018">
    <property type="entry name" value="GAF"/>
</dbReference>
<keyword evidence="5" id="KW-0547">Nucleotide-binding</keyword>
<dbReference type="Pfam" id="PF00360">
    <property type="entry name" value="PHY"/>
    <property type="match status" value="1"/>
</dbReference>
<keyword evidence="3" id="KW-0716">Sensory transduction</keyword>
<dbReference type="InterPro" id="IPR013654">
    <property type="entry name" value="PAS_2"/>
</dbReference>
<proteinExistence type="predicted"/>
<evidence type="ECO:0000256" key="8">
    <source>
        <dbReference type="ARBA" id="ARBA00022991"/>
    </source>
</evidence>
<dbReference type="Gene3D" id="3.30.450.20">
    <property type="entry name" value="PAS domain"/>
    <property type="match status" value="2"/>
</dbReference>
<dbReference type="Proteomes" id="UP000664132">
    <property type="component" value="Unassembled WGS sequence"/>
</dbReference>
<evidence type="ECO:0000256" key="7">
    <source>
        <dbReference type="ARBA" id="ARBA00022840"/>
    </source>
</evidence>
<dbReference type="SUPFAM" id="SSF55781">
    <property type="entry name" value="GAF domain-like"/>
    <property type="match status" value="2"/>
</dbReference>
<dbReference type="InterPro" id="IPR013515">
    <property type="entry name" value="Phytochrome_cen-reg"/>
</dbReference>
<dbReference type="SUPFAM" id="SSF55874">
    <property type="entry name" value="ATPase domain of HSP90 chaperone/DNA topoisomerase II/histidine kinase"/>
    <property type="match status" value="1"/>
</dbReference>
<dbReference type="InterPro" id="IPR036097">
    <property type="entry name" value="HisK_dim/P_sf"/>
</dbReference>
<name>A0A8H7T531_9HELO</name>
<dbReference type="AlphaFoldDB" id="A0A8H7T531"/>
<dbReference type="InterPro" id="IPR016132">
    <property type="entry name" value="Phyto_chromo_attachment"/>
</dbReference>
<dbReference type="EMBL" id="JAFJYH010000380">
    <property type="protein sequence ID" value="KAG4412413.1"/>
    <property type="molecule type" value="Genomic_DNA"/>
</dbReference>
<feature type="region of interest" description="Disordered" evidence="11">
    <location>
        <begin position="1"/>
        <end position="33"/>
    </location>
</feature>
<dbReference type="PRINTS" id="PR01033">
    <property type="entry name" value="PHYTOCHROME"/>
</dbReference>
<dbReference type="PROSITE" id="PS50109">
    <property type="entry name" value="HIS_KIN"/>
    <property type="match status" value="1"/>
</dbReference>
<evidence type="ECO:0000256" key="5">
    <source>
        <dbReference type="ARBA" id="ARBA00022741"/>
    </source>
</evidence>
<evidence type="ECO:0000259" key="12">
    <source>
        <dbReference type="PROSITE" id="PS50046"/>
    </source>
</evidence>
<accession>A0A8H7T531</accession>
<comment type="caution">
    <text evidence="14">The sequence shown here is derived from an EMBL/GenBank/DDBJ whole genome shotgun (WGS) entry which is preliminary data.</text>
</comment>
<dbReference type="InterPro" id="IPR036890">
    <property type="entry name" value="HATPase_C_sf"/>
</dbReference>
<dbReference type="InterPro" id="IPR001294">
    <property type="entry name" value="Phytochrome"/>
</dbReference>
<dbReference type="Pfam" id="PF08446">
    <property type="entry name" value="PAS_2"/>
    <property type="match status" value="1"/>
</dbReference>
<feature type="domain" description="Phytochrome chromophore attachment site" evidence="12">
    <location>
        <begin position="334"/>
        <end position="495"/>
    </location>
</feature>
<evidence type="ECO:0000256" key="1">
    <source>
        <dbReference type="ARBA" id="ARBA00022543"/>
    </source>
</evidence>
<keyword evidence="1" id="KW-0600">Photoreceptor protein</keyword>
<reference evidence="14" key="1">
    <citation type="submission" date="2021-02" db="EMBL/GenBank/DDBJ databases">
        <title>Genome sequence Cadophora malorum strain M34.</title>
        <authorList>
            <person name="Stefanovic E."/>
            <person name="Vu D."/>
            <person name="Scully C."/>
            <person name="Dijksterhuis J."/>
            <person name="Roader J."/>
            <person name="Houbraken J."/>
        </authorList>
    </citation>
    <scope>NUCLEOTIDE SEQUENCE</scope>
    <source>
        <strain evidence="14">M34</strain>
    </source>
</reference>
<dbReference type="SMART" id="SM00388">
    <property type="entry name" value="HisKA"/>
    <property type="match status" value="1"/>
</dbReference>
<dbReference type="Gene3D" id="3.30.565.10">
    <property type="entry name" value="Histidine kinase-like ATPase, C-terminal domain"/>
    <property type="match status" value="1"/>
</dbReference>
<dbReference type="Pfam" id="PF00512">
    <property type="entry name" value="HisKA"/>
    <property type="match status" value="1"/>
</dbReference>
<evidence type="ECO:0000256" key="6">
    <source>
        <dbReference type="ARBA" id="ARBA00022777"/>
    </source>
</evidence>
<feature type="compositionally biased region" description="Polar residues" evidence="11">
    <location>
        <begin position="993"/>
        <end position="1004"/>
    </location>
</feature>
<evidence type="ECO:0000256" key="2">
    <source>
        <dbReference type="ARBA" id="ARBA00022553"/>
    </source>
</evidence>
<dbReference type="SMART" id="SM00387">
    <property type="entry name" value="HATPase_c"/>
    <property type="match status" value="1"/>
</dbReference>
<evidence type="ECO:0000256" key="3">
    <source>
        <dbReference type="ARBA" id="ARBA00022606"/>
    </source>
</evidence>
<dbReference type="SUPFAM" id="SSF55785">
    <property type="entry name" value="PYP-like sensor domain (PAS domain)"/>
    <property type="match status" value="1"/>
</dbReference>
<dbReference type="SUPFAM" id="SSF47384">
    <property type="entry name" value="Homodimeric domain of signal transducing histidine kinase"/>
    <property type="match status" value="1"/>
</dbReference>
<feature type="compositionally biased region" description="Polar residues" evidence="11">
    <location>
        <begin position="18"/>
        <end position="29"/>
    </location>
</feature>
<dbReference type="Pfam" id="PF02518">
    <property type="entry name" value="HATPase_c"/>
    <property type="match status" value="1"/>
</dbReference>
<gene>
    <name evidence="14" type="ORF">IFR04_014455</name>
</gene>
<evidence type="ECO:0000259" key="13">
    <source>
        <dbReference type="PROSITE" id="PS50109"/>
    </source>
</evidence>
<dbReference type="GO" id="GO:0006355">
    <property type="term" value="P:regulation of DNA-templated transcription"/>
    <property type="evidence" value="ECO:0007669"/>
    <property type="project" value="InterPro"/>
</dbReference>
<dbReference type="PANTHER" id="PTHR43065:SF10">
    <property type="entry name" value="PEROXIDE STRESS-ACTIVATED HISTIDINE KINASE MAK3"/>
    <property type="match status" value="1"/>
</dbReference>
<dbReference type="InterPro" id="IPR043150">
    <property type="entry name" value="Phytochrome_PHY_sf"/>
</dbReference>
<evidence type="ECO:0008006" key="16">
    <source>
        <dbReference type="Google" id="ProtNLM"/>
    </source>
</evidence>
<evidence type="ECO:0000313" key="15">
    <source>
        <dbReference type="Proteomes" id="UP000664132"/>
    </source>
</evidence>
<keyword evidence="9" id="KW-0902">Two-component regulatory system</keyword>
<organism evidence="14 15">
    <name type="scientific">Cadophora malorum</name>
    <dbReference type="NCBI Taxonomy" id="108018"/>
    <lineage>
        <taxon>Eukaryota</taxon>
        <taxon>Fungi</taxon>
        <taxon>Dikarya</taxon>
        <taxon>Ascomycota</taxon>
        <taxon>Pezizomycotina</taxon>
        <taxon>Leotiomycetes</taxon>
        <taxon>Helotiales</taxon>
        <taxon>Ploettnerulaceae</taxon>
        <taxon>Cadophora</taxon>
    </lineage>
</organism>
<dbReference type="CDD" id="cd00082">
    <property type="entry name" value="HisKA"/>
    <property type="match status" value="1"/>
</dbReference>
<keyword evidence="8" id="KW-0157">Chromophore</keyword>
<keyword evidence="7" id="KW-0067">ATP-binding</keyword>
<protein>
    <recommendedName>
        <fullName evidence="16">Phytochrome</fullName>
    </recommendedName>
</protein>
<dbReference type="PANTHER" id="PTHR43065">
    <property type="entry name" value="SENSOR HISTIDINE KINASE"/>
    <property type="match status" value="1"/>
</dbReference>
<dbReference type="InterPro" id="IPR005467">
    <property type="entry name" value="His_kinase_dom"/>
</dbReference>
<dbReference type="InterPro" id="IPR035965">
    <property type="entry name" value="PAS-like_dom_sf"/>
</dbReference>
<dbReference type="InterPro" id="IPR003661">
    <property type="entry name" value="HisK_dim/P_dom"/>
</dbReference>
<evidence type="ECO:0000256" key="10">
    <source>
        <dbReference type="ARBA" id="ARBA00023170"/>
    </source>
</evidence>
<dbReference type="Pfam" id="PF01590">
    <property type="entry name" value="GAF"/>
    <property type="match status" value="1"/>
</dbReference>
<dbReference type="OrthoDB" id="2015534at2759"/>